<name>A0A1G5NZC1_AFIMA</name>
<keyword evidence="5 7" id="KW-1133">Transmembrane helix</keyword>
<reference evidence="10 11" key="1">
    <citation type="submission" date="2016-10" db="EMBL/GenBank/DDBJ databases">
        <authorList>
            <person name="de Groot N.N."/>
        </authorList>
    </citation>
    <scope>NUCLEOTIDE SEQUENCE [LARGE SCALE GENOMIC DNA]</scope>
    <source>
        <strain evidence="10 11">DSM 2698</strain>
    </source>
</reference>
<comment type="similarity">
    <text evidence="2 7">Belongs to the MgtC/SapB family.</text>
</comment>
<evidence type="ECO:0000256" key="7">
    <source>
        <dbReference type="RuleBase" id="RU365041"/>
    </source>
</evidence>
<protein>
    <recommendedName>
        <fullName evidence="7">Protein MgtC</fullName>
    </recommendedName>
</protein>
<dbReference type="EMBL" id="FMVW01000007">
    <property type="protein sequence ID" value="SCZ42644.1"/>
    <property type="molecule type" value="Genomic_DNA"/>
</dbReference>
<evidence type="ECO:0000256" key="1">
    <source>
        <dbReference type="ARBA" id="ARBA00004651"/>
    </source>
</evidence>
<evidence type="ECO:0000256" key="4">
    <source>
        <dbReference type="ARBA" id="ARBA00022692"/>
    </source>
</evidence>
<dbReference type="PANTHER" id="PTHR33778:SF1">
    <property type="entry name" value="MAGNESIUM TRANSPORTER YHID-RELATED"/>
    <property type="match status" value="1"/>
</dbReference>
<dbReference type="InterPro" id="IPR049177">
    <property type="entry name" value="MgtC_SapB_SrpB_YhiD_N"/>
</dbReference>
<keyword evidence="6 7" id="KW-0472">Membrane</keyword>
<evidence type="ECO:0000313" key="10">
    <source>
        <dbReference type="EMBL" id="SCZ42644.1"/>
    </source>
</evidence>
<gene>
    <name evidence="10" type="ORF">SAMN03080610_02953</name>
</gene>
<feature type="compositionally biased region" description="Basic and acidic residues" evidence="8">
    <location>
        <begin position="171"/>
        <end position="183"/>
    </location>
</feature>
<evidence type="ECO:0000256" key="2">
    <source>
        <dbReference type="ARBA" id="ARBA00009298"/>
    </source>
</evidence>
<organism evidence="10 11">
    <name type="scientific">Afifella marina DSM 2698</name>
    <dbReference type="NCBI Taxonomy" id="1120955"/>
    <lineage>
        <taxon>Bacteria</taxon>
        <taxon>Pseudomonadati</taxon>
        <taxon>Pseudomonadota</taxon>
        <taxon>Alphaproteobacteria</taxon>
        <taxon>Hyphomicrobiales</taxon>
        <taxon>Afifellaceae</taxon>
        <taxon>Afifella</taxon>
    </lineage>
</organism>
<feature type="transmembrane region" description="Helical" evidence="7">
    <location>
        <begin position="85"/>
        <end position="104"/>
    </location>
</feature>
<dbReference type="STRING" id="1120955.SAMN03080610_02953"/>
<evidence type="ECO:0000313" key="11">
    <source>
        <dbReference type="Proteomes" id="UP000199347"/>
    </source>
</evidence>
<dbReference type="AlphaFoldDB" id="A0A1G5NZC1"/>
<dbReference type="PANTHER" id="PTHR33778">
    <property type="entry name" value="PROTEIN MGTC"/>
    <property type="match status" value="1"/>
</dbReference>
<evidence type="ECO:0000259" key="9">
    <source>
        <dbReference type="Pfam" id="PF02308"/>
    </source>
</evidence>
<dbReference type="GO" id="GO:0005886">
    <property type="term" value="C:plasma membrane"/>
    <property type="evidence" value="ECO:0007669"/>
    <property type="project" value="UniProtKB-SubCell"/>
</dbReference>
<evidence type="ECO:0000256" key="3">
    <source>
        <dbReference type="ARBA" id="ARBA00022475"/>
    </source>
</evidence>
<dbReference type="InterPro" id="IPR003416">
    <property type="entry name" value="MgtC/SapB/SrpB/YhiD_fam"/>
</dbReference>
<keyword evidence="3" id="KW-1003">Cell membrane</keyword>
<proteinExistence type="inferred from homology"/>
<evidence type="ECO:0000256" key="8">
    <source>
        <dbReference type="SAM" id="MobiDB-lite"/>
    </source>
</evidence>
<comment type="subcellular location">
    <subcellularLocation>
        <location evidence="7">Cell inner membrane</location>
        <topology evidence="7">Multi-pass membrane protein</topology>
    </subcellularLocation>
    <subcellularLocation>
        <location evidence="1">Cell membrane</location>
        <topology evidence="1">Multi-pass membrane protein</topology>
    </subcellularLocation>
</comment>
<dbReference type="RefSeq" id="WP_244665337.1">
    <property type="nucleotide sequence ID" value="NZ_NRSE01000012.1"/>
</dbReference>
<feature type="region of interest" description="Disordered" evidence="8">
    <location>
        <begin position="161"/>
        <end position="183"/>
    </location>
</feature>
<feature type="transmembrane region" description="Helical" evidence="7">
    <location>
        <begin position="51"/>
        <end position="73"/>
    </location>
</feature>
<dbReference type="PRINTS" id="PR01837">
    <property type="entry name" value="MGTCSAPBPROT"/>
</dbReference>
<feature type="domain" description="MgtC/SapB/SrpB/YhiD N-terminal" evidence="9">
    <location>
        <begin position="26"/>
        <end position="154"/>
    </location>
</feature>
<dbReference type="Proteomes" id="UP000199347">
    <property type="component" value="Unassembled WGS sequence"/>
</dbReference>
<feature type="transmembrane region" description="Helical" evidence="7">
    <location>
        <begin position="20"/>
        <end position="39"/>
    </location>
</feature>
<evidence type="ECO:0000256" key="6">
    <source>
        <dbReference type="ARBA" id="ARBA00023136"/>
    </source>
</evidence>
<evidence type="ECO:0000256" key="5">
    <source>
        <dbReference type="ARBA" id="ARBA00022989"/>
    </source>
</evidence>
<dbReference type="Pfam" id="PF02308">
    <property type="entry name" value="MgtC"/>
    <property type="match status" value="1"/>
</dbReference>
<keyword evidence="7" id="KW-0997">Cell inner membrane</keyword>
<keyword evidence="11" id="KW-1185">Reference proteome</keyword>
<accession>A0A1G5NZC1</accession>
<sequence>MEEMSVALDGVFQTTTTPVAVIAARLILAAVLGAILGLEREWQEKPAGLRTHMVTALAAATFAVLTLEIVDLFEGAGDNVRSDPIRLIDSITAGVAFLAAGVILHSRGRVEGLTTGAGMWLSGAIGAAAGLGYGIIAMLGTGIGLFIILALRIVSAKVPGDEDNGGHGKQAGREAGGKEKREA</sequence>
<keyword evidence="4 7" id="KW-0812">Transmembrane</keyword>
<feature type="transmembrane region" description="Helical" evidence="7">
    <location>
        <begin position="125"/>
        <end position="151"/>
    </location>
</feature>